<gene>
    <name evidence="2" type="primary">tusC</name>
    <name evidence="2" type="ORF">GCM10007418_22030</name>
</gene>
<dbReference type="InterPro" id="IPR017462">
    <property type="entry name" value="Sulphur_relay_TusC/DsrF"/>
</dbReference>
<accession>A0ABQ1PSI9</accession>
<dbReference type="PANTHER" id="PTHR38780:SF1">
    <property type="entry name" value="PROTEIN TUSC"/>
    <property type="match status" value="1"/>
</dbReference>
<dbReference type="Proteomes" id="UP000638188">
    <property type="component" value="Unassembled WGS sequence"/>
</dbReference>
<dbReference type="RefSeq" id="WP_150276977.1">
    <property type="nucleotide sequence ID" value="NZ_BMFF01000004.1"/>
</dbReference>
<proteinExistence type="inferred from homology"/>
<sequence>MKSVLIITSRPPTHIAAREALDLALASAAFGVPTGFLFMGDGVLQLRKGQDASLLQQKSLTANLGALDMYGVEDIMVCRHSLAERGMNIKQCSLAADCVDSAQIAVLLEHYSEVVSL</sequence>
<dbReference type="NCBIfam" id="TIGR03010">
    <property type="entry name" value="sulf_tusC_dsrF"/>
    <property type="match status" value="1"/>
</dbReference>
<dbReference type="EMBL" id="BMFF01000004">
    <property type="protein sequence ID" value="GGD02422.1"/>
    <property type="molecule type" value="Genomic_DNA"/>
</dbReference>
<name>A0ABQ1PSI9_9GAMM</name>
<dbReference type="Pfam" id="PF02635">
    <property type="entry name" value="DsrE"/>
    <property type="match status" value="1"/>
</dbReference>
<protein>
    <submittedName>
        <fullName evidence="2">Protein TusC</fullName>
    </submittedName>
</protein>
<comment type="caution">
    <text evidence="2">The sequence shown here is derived from an EMBL/GenBank/DDBJ whole genome shotgun (WGS) entry which is preliminary data.</text>
</comment>
<dbReference type="InterPro" id="IPR027396">
    <property type="entry name" value="DsrEFH-like"/>
</dbReference>
<evidence type="ECO:0000256" key="1">
    <source>
        <dbReference type="ARBA" id="ARBA00005996"/>
    </source>
</evidence>
<dbReference type="PANTHER" id="PTHR38780">
    <property type="entry name" value="PROTEIN TUSC"/>
    <property type="match status" value="1"/>
</dbReference>
<dbReference type="SUPFAM" id="SSF75169">
    <property type="entry name" value="DsrEFH-like"/>
    <property type="match status" value="1"/>
</dbReference>
<comment type="similarity">
    <text evidence="1">Belongs to the DsrF/TusC family.</text>
</comment>
<evidence type="ECO:0000313" key="3">
    <source>
        <dbReference type="Proteomes" id="UP000638188"/>
    </source>
</evidence>
<keyword evidence="3" id="KW-1185">Reference proteome</keyword>
<reference evidence="3" key="1">
    <citation type="journal article" date="2019" name="Int. J. Syst. Evol. Microbiol.">
        <title>The Global Catalogue of Microorganisms (GCM) 10K type strain sequencing project: providing services to taxonomists for standard genome sequencing and annotation.</title>
        <authorList>
            <consortium name="The Broad Institute Genomics Platform"/>
            <consortium name="The Broad Institute Genome Sequencing Center for Infectious Disease"/>
            <person name="Wu L."/>
            <person name="Ma J."/>
        </authorList>
    </citation>
    <scope>NUCLEOTIDE SEQUENCE [LARGE SCALE GENOMIC DNA]</scope>
    <source>
        <strain evidence="3">CGMCC 1.12482</strain>
    </source>
</reference>
<organism evidence="2 3">
    <name type="scientific">Halopseudomonas salina</name>
    <dbReference type="NCBI Taxonomy" id="1323744"/>
    <lineage>
        <taxon>Bacteria</taxon>
        <taxon>Pseudomonadati</taxon>
        <taxon>Pseudomonadota</taxon>
        <taxon>Gammaproteobacteria</taxon>
        <taxon>Pseudomonadales</taxon>
        <taxon>Pseudomonadaceae</taxon>
        <taxon>Halopseudomonas</taxon>
    </lineage>
</organism>
<evidence type="ECO:0000313" key="2">
    <source>
        <dbReference type="EMBL" id="GGD02422.1"/>
    </source>
</evidence>
<dbReference type="Gene3D" id="3.40.1260.10">
    <property type="entry name" value="DsrEFH-like"/>
    <property type="match status" value="1"/>
</dbReference>
<dbReference type="InterPro" id="IPR003787">
    <property type="entry name" value="Sulphur_relay_DsrE/F-like"/>
</dbReference>
<dbReference type="NCBIfam" id="NF001238">
    <property type="entry name" value="PRK00211.1"/>
    <property type="match status" value="1"/>
</dbReference>